<organism evidence="1 2">
    <name type="scientific">Popillia japonica</name>
    <name type="common">Japanese beetle</name>
    <dbReference type="NCBI Taxonomy" id="7064"/>
    <lineage>
        <taxon>Eukaryota</taxon>
        <taxon>Metazoa</taxon>
        <taxon>Ecdysozoa</taxon>
        <taxon>Arthropoda</taxon>
        <taxon>Hexapoda</taxon>
        <taxon>Insecta</taxon>
        <taxon>Pterygota</taxon>
        <taxon>Neoptera</taxon>
        <taxon>Endopterygota</taxon>
        <taxon>Coleoptera</taxon>
        <taxon>Polyphaga</taxon>
        <taxon>Scarabaeiformia</taxon>
        <taxon>Scarabaeidae</taxon>
        <taxon>Rutelinae</taxon>
        <taxon>Popillia</taxon>
    </lineage>
</organism>
<evidence type="ECO:0000313" key="1">
    <source>
        <dbReference type="EMBL" id="KAK9730221.1"/>
    </source>
</evidence>
<name>A0AAW1L8I9_POPJA</name>
<keyword evidence="2" id="KW-1185">Reference proteome</keyword>
<accession>A0AAW1L8I9</accession>
<evidence type="ECO:0000313" key="2">
    <source>
        <dbReference type="Proteomes" id="UP001458880"/>
    </source>
</evidence>
<sequence length="123" mass="14300">MELRGRVSLLNVKRETLHPRLVVQGYLQSYSGGFESFLVYADVVLRTLGGNFPERELDININTLRNFRELSMRTLGGNFPERELDININTLRNFRELSMRAFKVRTVSVNARLYEGRCARYPS</sequence>
<proteinExistence type="predicted"/>
<dbReference type="EMBL" id="JASPKY010000151">
    <property type="protein sequence ID" value="KAK9730221.1"/>
    <property type="molecule type" value="Genomic_DNA"/>
</dbReference>
<gene>
    <name evidence="1" type="ORF">QE152_g15448</name>
</gene>
<comment type="caution">
    <text evidence="1">The sequence shown here is derived from an EMBL/GenBank/DDBJ whole genome shotgun (WGS) entry which is preliminary data.</text>
</comment>
<reference evidence="1 2" key="1">
    <citation type="journal article" date="2024" name="BMC Genomics">
        <title>De novo assembly and annotation of Popillia japonica's genome with initial clues to its potential as an invasive pest.</title>
        <authorList>
            <person name="Cucini C."/>
            <person name="Boschi S."/>
            <person name="Funari R."/>
            <person name="Cardaioli E."/>
            <person name="Iannotti N."/>
            <person name="Marturano G."/>
            <person name="Paoli F."/>
            <person name="Bruttini M."/>
            <person name="Carapelli A."/>
            <person name="Frati F."/>
            <person name="Nardi F."/>
        </authorList>
    </citation>
    <scope>NUCLEOTIDE SEQUENCE [LARGE SCALE GENOMIC DNA]</scope>
    <source>
        <strain evidence="1">DMR45628</strain>
    </source>
</reference>
<dbReference type="Proteomes" id="UP001458880">
    <property type="component" value="Unassembled WGS sequence"/>
</dbReference>
<protein>
    <submittedName>
        <fullName evidence="1">Uncharacterized protein</fullName>
    </submittedName>
</protein>
<dbReference type="AlphaFoldDB" id="A0AAW1L8I9"/>